<evidence type="ECO:0000313" key="3">
    <source>
        <dbReference type="EMBL" id="EFD92438.1"/>
    </source>
</evidence>
<dbReference type="InterPro" id="IPR022761">
    <property type="entry name" value="Fumarate_lyase_N"/>
</dbReference>
<feature type="region of interest" description="Disordered" evidence="1">
    <location>
        <begin position="108"/>
        <end position="136"/>
    </location>
</feature>
<evidence type="ECO:0000259" key="2">
    <source>
        <dbReference type="Pfam" id="PF00206"/>
    </source>
</evidence>
<evidence type="ECO:0000313" key="4">
    <source>
        <dbReference type="Proteomes" id="UP000009376"/>
    </source>
</evidence>
<dbReference type="EMBL" id="GG745596">
    <property type="protein sequence ID" value="EFD92438.1"/>
    <property type="molecule type" value="Genomic_DNA"/>
</dbReference>
<dbReference type="GO" id="GO:0008797">
    <property type="term" value="F:aspartate ammonia-lyase activity"/>
    <property type="evidence" value="ECO:0007669"/>
    <property type="project" value="TreeGrafter"/>
</dbReference>
<dbReference type="PANTHER" id="PTHR42696:SF2">
    <property type="entry name" value="ASPARTATE AMMONIA-LYASE"/>
    <property type="match status" value="1"/>
</dbReference>
<reference evidence="3 4" key="1">
    <citation type="journal article" date="2010" name="Proc. Natl. Acad. Sci. U.S.A.">
        <title>Enigmatic, ultrasmall, uncultivated Archaea.</title>
        <authorList>
            <person name="Baker B.J."/>
            <person name="Comolli L.R."/>
            <person name="Dick G.J."/>
            <person name="Hauser L.J."/>
            <person name="Hyatt D."/>
            <person name="Dill B.D."/>
            <person name="Land M.L."/>
            <person name="Verberkmoes N.C."/>
            <person name="Hettich R.L."/>
            <person name="Banfield J.F."/>
        </authorList>
    </citation>
    <scope>NUCLEOTIDE SEQUENCE [LARGE SCALE GENOMIC DNA]</scope>
</reference>
<evidence type="ECO:0000256" key="1">
    <source>
        <dbReference type="SAM" id="MobiDB-lite"/>
    </source>
</evidence>
<gene>
    <name evidence="3" type="ORF">BJBARM5_0852</name>
</gene>
<dbReference type="SUPFAM" id="SSF48557">
    <property type="entry name" value="L-aspartase-like"/>
    <property type="match status" value="1"/>
</dbReference>
<dbReference type="PANTHER" id="PTHR42696">
    <property type="entry name" value="ASPARTATE AMMONIA-LYASE"/>
    <property type="match status" value="1"/>
</dbReference>
<name>D6GWH5_PARA5</name>
<organism evidence="3 4">
    <name type="scientific">Candidatus Parvarchaeum acidophilus ARMAN-5</name>
    <dbReference type="NCBI Taxonomy" id="662762"/>
    <lineage>
        <taxon>Archaea</taxon>
        <taxon>Candidatus Parvarchaeota</taxon>
        <taxon>Candidatus Parvarchaeum</taxon>
    </lineage>
</organism>
<dbReference type="Gene3D" id="1.10.275.10">
    <property type="entry name" value="Fumarase/aspartase (N-terminal domain)"/>
    <property type="match status" value="1"/>
</dbReference>
<dbReference type="GO" id="GO:0006531">
    <property type="term" value="P:aspartate metabolic process"/>
    <property type="evidence" value="ECO:0007669"/>
    <property type="project" value="TreeGrafter"/>
</dbReference>
<feature type="domain" description="Fumarate lyase N-terminal" evidence="2">
    <location>
        <begin position="23"/>
        <end position="129"/>
    </location>
</feature>
<dbReference type="Proteomes" id="UP000009376">
    <property type="component" value="Unassembled WGS sequence"/>
</dbReference>
<dbReference type="InterPro" id="IPR008948">
    <property type="entry name" value="L-Aspartase-like"/>
</dbReference>
<dbReference type="InterPro" id="IPR051546">
    <property type="entry name" value="Aspartate_Ammonia-Lyase"/>
</dbReference>
<protein>
    <submittedName>
        <fullName evidence="3">Fumarate hydratase</fullName>
    </submittedName>
</protein>
<dbReference type="GO" id="GO:0005829">
    <property type="term" value="C:cytosol"/>
    <property type="evidence" value="ECO:0007669"/>
    <property type="project" value="TreeGrafter"/>
</dbReference>
<dbReference type="Pfam" id="PF00206">
    <property type="entry name" value="Lyase_1"/>
    <property type="match status" value="1"/>
</dbReference>
<sequence length="136" mass="14872">MSNSLDKGIITTVVVSPPTIEPNISAITMIKKAAAMANSEIELLDKKKAKAIIEACDEILKGKYDDQFLVDVYQAGEGTSNNMNANEVIANIAIEKLRGRKGDYSIIHPNDDVNMGQSSNDVRPRGYKNSCDRTIK</sequence>
<dbReference type="InterPro" id="IPR024083">
    <property type="entry name" value="Fumarase/histidase_N"/>
</dbReference>
<proteinExistence type="predicted"/>
<dbReference type="AlphaFoldDB" id="D6GWH5"/>
<accession>D6GWH5</accession>